<evidence type="ECO:0000256" key="1">
    <source>
        <dbReference type="SAM" id="Coils"/>
    </source>
</evidence>
<comment type="caution">
    <text evidence="2">The sequence shown here is derived from an EMBL/GenBank/DDBJ whole genome shotgun (WGS) entry which is preliminary data.</text>
</comment>
<keyword evidence="1" id="KW-0175">Coiled coil</keyword>
<evidence type="ECO:0000313" key="2">
    <source>
        <dbReference type="EMBL" id="GAE35787.1"/>
    </source>
</evidence>
<organism evidence="2 3">
    <name type="scientific">Halalkalibacter akibai (strain ATCC 43226 / DSM 21942 / CIP 109018 / JCM 9157 / 1139)</name>
    <name type="common">Bacillus akibai</name>
    <dbReference type="NCBI Taxonomy" id="1236973"/>
    <lineage>
        <taxon>Bacteria</taxon>
        <taxon>Bacillati</taxon>
        <taxon>Bacillota</taxon>
        <taxon>Bacilli</taxon>
        <taxon>Bacillales</taxon>
        <taxon>Bacillaceae</taxon>
        <taxon>Halalkalibacter</taxon>
    </lineage>
</organism>
<reference evidence="2 3" key="1">
    <citation type="journal article" date="2014" name="Genome Announc.">
        <title>Draft Genome Sequences of Three Alkaliphilic Bacillus Strains, Bacillus wakoensis JCM 9140T, Bacillus akibai JCM 9157T, and Bacillus hemicellulosilyticus JCM 9152T.</title>
        <authorList>
            <person name="Yuki M."/>
            <person name="Oshima K."/>
            <person name="Suda W."/>
            <person name="Oshida Y."/>
            <person name="Kitamura K."/>
            <person name="Iida T."/>
            <person name="Hattori M."/>
            <person name="Ohkuma M."/>
        </authorList>
    </citation>
    <scope>NUCLEOTIDE SEQUENCE [LARGE SCALE GENOMIC DNA]</scope>
    <source>
        <strain evidence="2 3">JCM 9157</strain>
    </source>
</reference>
<keyword evidence="3" id="KW-1185">Reference proteome</keyword>
<dbReference type="Proteomes" id="UP000018896">
    <property type="component" value="Unassembled WGS sequence"/>
</dbReference>
<evidence type="ECO:0000313" key="3">
    <source>
        <dbReference type="Proteomes" id="UP000018896"/>
    </source>
</evidence>
<name>W4QV29_HALA3</name>
<dbReference type="EMBL" id="BAUV01000023">
    <property type="protein sequence ID" value="GAE35787.1"/>
    <property type="molecule type" value="Genomic_DNA"/>
</dbReference>
<dbReference type="STRING" id="1236973.JCM9157_2924"/>
<gene>
    <name evidence="2" type="ORF">JCM9157_2924</name>
</gene>
<sequence>MQETLLEWKERLEKERDDIINKQIIIEERLSKKKMMWEITQEIDVVKQGPITKSTKAALERNQQELEVYKKENATKLDEIAAILEVVEEKINREN</sequence>
<dbReference type="AlphaFoldDB" id="W4QV29"/>
<proteinExistence type="predicted"/>
<dbReference type="RefSeq" id="WP_035665336.1">
    <property type="nucleotide sequence ID" value="NZ_BAUV01000023.1"/>
</dbReference>
<protein>
    <submittedName>
        <fullName evidence="2">Uncharacterized protein</fullName>
    </submittedName>
</protein>
<feature type="coiled-coil region" evidence="1">
    <location>
        <begin position="9"/>
        <end position="79"/>
    </location>
</feature>
<accession>W4QV29</accession>